<protein>
    <submittedName>
        <fullName evidence="2">Uncharacterized protein</fullName>
    </submittedName>
</protein>
<dbReference type="EMBL" id="JAGQKY010000099">
    <property type="protein sequence ID" value="MCA9397674.1"/>
    <property type="molecule type" value="Genomic_DNA"/>
</dbReference>
<keyword evidence="1" id="KW-1133">Transmembrane helix</keyword>
<reference evidence="2" key="2">
    <citation type="journal article" date="2021" name="Microbiome">
        <title>Successional dynamics and alternative stable states in a saline activated sludge microbial community over 9 years.</title>
        <authorList>
            <person name="Wang Y."/>
            <person name="Ye J."/>
            <person name="Ju F."/>
            <person name="Liu L."/>
            <person name="Boyd J.A."/>
            <person name="Deng Y."/>
            <person name="Parks D.H."/>
            <person name="Jiang X."/>
            <person name="Yin X."/>
            <person name="Woodcroft B.J."/>
            <person name="Tyson G.W."/>
            <person name="Hugenholtz P."/>
            <person name="Polz M.F."/>
            <person name="Zhang T."/>
        </authorList>
    </citation>
    <scope>NUCLEOTIDE SEQUENCE</scope>
    <source>
        <strain evidence="2">HKST-UBA02</strain>
    </source>
</reference>
<feature type="non-terminal residue" evidence="2">
    <location>
        <position position="90"/>
    </location>
</feature>
<proteinExistence type="predicted"/>
<dbReference type="AlphaFoldDB" id="A0A955RWB8"/>
<name>A0A955RWB8_UNCKA</name>
<evidence type="ECO:0000313" key="2">
    <source>
        <dbReference type="EMBL" id="MCA9397674.1"/>
    </source>
</evidence>
<evidence type="ECO:0000313" key="3">
    <source>
        <dbReference type="Proteomes" id="UP000699691"/>
    </source>
</evidence>
<keyword evidence="1" id="KW-0812">Transmembrane</keyword>
<feature type="transmembrane region" description="Helical" evidence="1">
    <location>
        <begin position="12"/>
        <end position="32"/>
    </location>
</feature>
<keyword evidence="1" id="KW-0472">Membrane</keyword>
<dbReference type="Proteomes" id="UP000699691">
    <property type="component" value="Unassembled WGS sequence"/>
</dbReference>
<accession>A0A955RWB8</accession>
<evidence type="ECO:0000256" key="1">
    <source>
        <dbReference type="SAM" id="Phobius"/>
    </source>
</evidence>
<feature type="transmembrane region" description="Helical" evidence="1">
    <location>
        <begin position="44"/>
        <end position="68"/>
    </location>
</feature>
<sequence length="90" mass="10311">MVKKRLYTFLNTYSGWFIIIGLTAFPVLRLLSIQMNAMSSFTTYTVFSILGRALGLAGVTLFSLNFLLSIRHRVLEKFFYGLNKVYAAHH</sequence>
<reference evidence="2" key="1">
    <citation type="submission" date="2020-04" db="EMBL/GenBank/DDBJ databases">
        <authorList>
            <person name="Zhang T."/>
        </authorList>
    </citation>
    <scope>NUCLEOTIDE SEQUENCE</scope>
    <source>
        <strain evidence="2">HKST-UBA02</strain>
    </source>
</reference>
<gene>
    <name evidence="2" type="ORF">KC573_02495</name>
</gene>
<organism evidence="2 3">
    <name type="scientific">candidate division WWE3 bacterium</name>
    <dbReference type="NCBI Taxonomy" id="2053526"/>
    <lineage>
        <taxon>Bacteria</taxon>
        <taxon>Katanobacteria</taxon>
    </lineage>
</organism>
<comment type="caution">
    <text evidence="2">The sequence shown here is derived from an EMBL/GenBank/DDBJ whole genome shotgun (WGS) entry which is preliminary data.</text>
</comment>